<dbReference type="EMBL" id="CCYD01000207">
    <property type="protein sequence ID" value="CEG36504.1"/>
    <property type="molecule type" value="Genomic_DNA"/>
</dbReference>
<dbReference type="AlphaFoldDB" id="A0A0P1A7A2"/>
<keyword evidence="2" id="KW-1185">Reference proteome</keyword>
<dbReference type="RefSeq" id="XP_024572873.1">
    <property type="nucleotide sequence ID" value="XM_024721545.1"/>
</dbReference>
<dbReference type="Proteomes" id="UP000054928">
    <property type="component" value="Unassembled WGS sequence"/>
</dbReference>
<reference evidence="2" key="1">
    <citation type="submission" date="2014-09" db="EMBL/GenBank/DDBJ databases">
        <authorList>
            <person name="Sharma Rahul"/>
            <person name="Thines Marco"/>
        </authorList>
    </citation>
    <scope>NUCLEOTIDE SEQUENCE [LARGE SCALE GENOMIC DNA]</scope>
</reference>
<accession>A0A0P1A7A2</accession>
<name>A0A0P1A7A2_PLAHL</name>
<evidence type="ECO:0000313" key="1">
    <source>
        <dbReference type="EMBL" id="CEG36504.1"/>
    </source>
</evidence>
<sequence length="66" mass="7748">MNPWTKAECETFADAVHLDDQDKWIRKFRLVGGKPRLVFASSEDFDDLLQRVKRDIPSDINELKNQ</sequence>
<evidence type="ECO:0000313" key="2">
    <source>
        <dbReference type="Proteomes" id="UP000054928"/>
    </source>
</evidence>
<protein>
    <submittedName>
        <fullName evidence="1">Uncharacterized protein</fullName>
    </submittedName>
</protein>
<organism evidence="1 2">
    <name type="scientific">Plasmopara halstedii</name>
    <name type="common">Downy mildew of sunflower</name>
    <dbReference type="NCBI Taxonomy" id="4781"/>
    <lineage>
        <taxon>Eukaryota</taxon>
        <taxon>Sar</taxon>
        <taxon>Stramenopiles</taxon>
        <taxon>Oomycota</taxon>
        <taxon>Peronosporomycetes</taxon>
        <taxon>Peronosporales</taxon>
        <taxon>Peronosporaceae</taxon>
        <taxon>Plasmopara</taxon>
    </lineage>
</organism>
<dbReference type="OrthoDB" id="103484at2759"/>
<proteinExistence type="predicted"/>
<dbReference type="GeneID" id="36398107"/>